<dbReference type="GO" id="GO:0016853">
    <property type="term" value="F:isomerase activity"/>
    <property type="evidence" value="ECO:0007669"/>
    <property type="project" value="UniProtKB-KW"/>
</dbReference>
<dbReference type="EMBL" id="BAABAL010000019">
    <property type="protein sequence ID" value="GAA4027717.1"/>
    <property type="molecule type" value="Genomic_DNA"/>
</dbReference>
<dbReference type="InterPro" id="IPR010872">
    <property type="entry name" value="MDMPI_C-term_domain"/>
</dbReference>
<dbReference type="InterPro" id="IPR024344">
    <property type="entry name" value="MDMPI_metal-binding"/>
</dbReference>
<dbReference type="InterPro" id="IPR034660">
    <property type="entry name" value="DinB/YfiT-like"/>
</dbReference>
<dbReference type="PANTHER" id="PTHR40758:SF1">
    <property type="entry name" value="CONSERVED PROTEIN"/>
    <property type="match status" value="1"/>
</dbReference>
<dbReference type="Proteomes" id="UP001501747">
    <property type="component" value="Unassembled WGS sequence"/>
</dbReference>
<proteinExistence type="predicted"/>
<organism evidence="3 4">
    <name type="scientific">Allokutzneria multivorans</name>
    <dbReference type="NCBI Taxonomy" id="1142134"/>
    <lineage>
        <taxon>Bacteria</taxon>
        <taxon>Bacillati</taxon>
        <taxon>Actinomycetota</taxon>
        <taxon>Actinomycetes</taxon>
        <taxon>Pseudonocardiales</taxon>
        <taxon>Pseudonocardiaceae</taxon>
        <taxon>Allokutzneria</taxon>
    </lineage>
</organism>
<accession>A0ABP7TKK9</accession>
<name>A0ABP7TKK9_9PSEU</name>
<dbReference type="PANTHER" id="PTHR40758">
    <property type="entry name" value="CONSERVED PROTEIN"/>
    <property type="match status" value="1"/>
</dbReference>
<keyword evidence="3" id="KW-0413">Isomerase</keyword>
<evidence type="ECO:0000313" key="4">
    <source>
        <dbReference type="Proteomes" id="UP001501747"/>
    </source>
</evidence>
<dbReference type="NCBIfam" id="TIGR03083">
    <property type="entry name" value="maleylpyruvate isomerase family mycothiol-dependent enzyme"/>
    <property type="match status" value="1"/>
</dbReference>
<sequence length="261" mass="29130">MEWLTCFQREVAAFEDALRRSEGSGDDAPIVPTCPQWTITDLALHLGYVHRVVTWLVDKRLTSPPDVKGTQFQVAHPDWERWPSLDSAPNHGPVPSGLADWFAEGSAALHDAFRDCDPATPVWTWTADQTAGFWQRIQVTEAAVHRWDAQNALGEAAPLDEEHATHAITEHFELLVPAWRHLRPAEDGTGERVRLTDGHHAWTAEFTGSDTRLIDAPGDVELAGTSSDLLLFLWNRIPAERLTVTGDRTVLDRYAKIVPPV</sequence>
<gene>
    <name evidence="3" type="ORF">GCM10022247_60830</name>
</gene>
<dbReference type="Pfam" id="PF11716">
    <property type="entry name" value="MDMPI_N"/>
    <property type="match status" value="1"/>
</dbReference>
<reference evidence="4" key="1">
    <citation type="journal article" date="2019" name="Int. J. Syst. Evol. Microbiol.">
        <title>The Global Catalogue of Microorganisms (GCM) 10K type strain sequencing project: providing services to taxonomists for standard genome sequencing and annotation.</title>
        <authorList>
            <consortium name="The Broad Institute Genomics Platform"/>
            <consortium name="The Broad Institute Genome Sequencing Center for Infectious Disease"/>
            <person name="Wu L."/>
            <person name="Ma J."/>
        </authorList>
    </citation>
    <scope>NUCLEOTIDE SEQUENCE [LARGE SCALE GENOMIC DNA]</scope>
    <source>
        <strain evidence="4">JCM 17342</strain>
    </source>
</reference>
<evidence type="ECO:0000259" key="2">
    <source>
        <dbReference type="Pfam" id="PF11716"/>
    </source>
</evidence>
<comment type="caution">
    <text evidence="3">The sequence shown here is derived from an EMBL/GenBank/DDBJ whole genome shotgun (WGS) entry which is preliminary data.</text>
</comment>
<evidence type="ECO:0000313" key="3">
    <source>
        <dbReference type="EMBL" id="GAA4027717.1"/>
    </source>
</evidence>
<keyword evidence="4" id="KW-1185">Reference proteome</keyword>
<dbReference type="Gene3D" id="1.20.120.450">
    <property type="entry name" value="dinb family like domain"/>
    <property type="match status" value="1"/>
</dbReference>
<dbReference type="RefSeq" id="WP_344882299.1">
    <property type="nucleotide sequence ID" value="NZ_BAABAL010000019.1"/>
</dbReference>
<protein>
    <submittedName>
        <fullName evidence="3">Maleylpyruvate isomerase family mycothiol-dependent enzyme</fullName>
    </submittedName>
</protein>
<feature type="domain" description="MDMPI C-terminal" evidence="1">
    <location>
        <begin position="162"/>
        <end position="253"/>
    </location>
</feature>
<feature type="domain" description="Mycothiol-dependent maleylpyruvate isomerase metal-binding" evidence="2">
    <location>
        <begin position="10"/>
        <end position="150"/>
    </location>
</feature>
<dbReference type="SUPFAM" id="SSF109854">
    <property type="entry name" value="DinB/YfiT-like putative metalloenzymes"/>
    <property type="match status" value="1"/>
</dbReference>
<dbReference type="Pfam" id="PF07398">
    <property type="entry name" value="MDMPI_C"/>
    <property type="match status" value="1"/>
</dbReference>
<dbReference type="InterPro" id="IPR017517">
    <property type="entry name" value="Maleyloyr_isom"/>
</dbReference>
<evidence type="ECO:0000259" key="1">
    <source>
        <dbReference type="Pfam" id="PF07398"/>
    </source>
</evidence>